<evidence type="ECO:0000256" key="5">
    <source>
        <dbReference type="ARBA" id="ARBA00022989"/>
    </source>
</evidence>
<sequence length="825" mass="88682">MTAAQATPIMRAMPSPSPRLSVFQAFLLTFLLVLGSGAAWARPDTDHTTPAPTPAQALQQLGDQLDSVKDALKDAQKTPAGDTALGDLRTRAMQVQDQARQLADGLAPQMAALQAQVTVLGPPPAKGAPAEAPEVATQRRQLDKAETSLNAQLVQARSLNLDALQLVSQITGLRNDQFQARLAARTDTPLGHAFWSDQADSLPNDMARFRRLASRWSDAWHDAWQPPNRTPLQAFMLAALLLLAAGRWALHRLWQHVAAHWLPDGHLRRSAMATVMALSTTLVIGLAAQCLHMGINWNDTLDSDLDTLAAAAVRIVCFAALIAGLGSAMLSARHTSWRLLPLSDLATQRLRAYPWLLGGAALLTGLTERIIRSIGSSLSATVLLHALLALMVSALIGLVLLHLRHARRETDASGDTPIRRPLWVGLLSFAAALGVVTCWLAVCTGFIALAFFVAVQMLWTGLVAASLYLLLQLVADLFEALLSPRGRSGQRLQAGFDLAPETLEQASTLLTGISRVLLALLALTLVLVPFDAGPAELAQRAQLLFGGLKLGQLKIEPGTVLGAIAVFVLGLVALRVLKRWLGEQLLPKTTMEPGMRDSIVTLLGYLGGVLVFALALVALNVNLQSIAWIASALSVGIGFGLQAVVQNFISGLILLVERPVKVGDWVSLADVEGDIRRINVRATEIQLGDRSTMIVPNSQLITQNVRNVTHSSAQGRVRILLPMPLSTDADMARQHMLEALHTHPSTLETPAPVVRLDDISVSAMTFSIVAYVRSPREVSGVKSDLLFDILKRLGAANLPLSTPQSMLVRRLRDDDGNTDAAPPTT</sequence>
<gene>
    <name evidence="11" type="ORF">CS053_11590</name>
</gene>
<comment type="subcellular location">
    <subcellularLocation>
        <location evidence="1">Cell membrane</location>
        <topology evidence="1">Multi-pass membrane protein</topology>
    </subcellularLocation>
</comment>
<feature type="transmembrane region" description="Helical" evidence="7">
    <location>
        <begin position="516"/>
        <end position="535"/>
    </location>
</feature>
<dbReference type="EMBL" id="CP042807">
    <property type="protein sequence ID" value="QEE25066.1"/>
    <property type="molecule type" value="Genomic_DNA"/>
</dbReference>
<feature type="domain" description="Mechanosensitive ion channel MscS C-terminal" evidence="10">
    <location>
        <begin position="724"/>
        <end position="798"/>
    </location>
</feature>
<dbReference type="GO" id="GO:0005886">
    <property type="term" value="C:plasma membrane"/>
    <property type="evidence" value="ECO:0007669"/>
    <property type="project" value="UniProtKB-SubCell"/>
</dbReference>
<evidence type="ECO:0000256" key="1">
    <source>
        <dbReference type="ARBA" id="ARBA00004651"/>
    </source>
</evidence>
<evidence type="ECO:0000259" key="9">
    <source>
        <dbReference type="Pfam" id="PF12607"/>
    </source>
</evidence>
<evidence type="ECO:0000256" key="2">
    <source>
        <dbReference type="ARBA" id="ARBA00008017"/>
    </source>
</evidence>
<dbReference type="AlphaFoldDB" id="A0A5B9E4I8"/>
<dbReference type="Gene3D" id="1.10.287.1260">
    <property type="match status" value="1"/>
</dbReference>
<feature type="transmembrane region" description="Helical" evidence="7">
    <location>
        <begin position="625"/>
        <end position="645"/>
    </location>
</feature>
<feature type="transmembrane region" description="Helical" evidence="7">
    <location>
        <begin position="352"/>
        <end position="371"/>
    </location>
</feature>
<dbReference type="Pfam" id="PF00924">
    <property type="entry name" value="MS_channel_2nd"/>
    <property type="match status" value="1"/>
</dbReference>
<keyword evidence="3" id="KW-1003">Cell membrane</keyword>
<dbReference type="KEGG" id="rgl:CS053_11590"/>
<dbReference type="Pfam" id="PF21082">
    <property type="entry name" value="MS_channel_3rd"/>
    <property type="match status" value="1"/>
</dbReference>
<name>A0A5B9E4I8_9GAMM</name>
<feature type="transmembrane region" description="Helical" evidence="7">
    <location>
        <begin position="458"/>
        <end position="482"/>
    </location>
</feature>
<dbReference type="GO" id="GO:0008381">
    <property type="term" value="F:mechanosensitive monoatomic ion channel activity"/>
    <property type="evidence" value="ECO:0007669"/>
    <property type="project" value="UniProtKB-ARBA"/>
</dbReference>
<feature type="transmembrane region" description="Helical" evidence="7">
    <location>
        <begin position="555"/>
        <end position="577"/>
    </location>
</feature>
<dbReference type="InterPro" id="IPR010920">
    <property type="entry name" value="LSM_dom_sf"/>
</dbReference>
<dbReference type="Proteomes" id="UP000321807">
    <property type="component" value="Chromosome"/>
</dbReference>
<evidence type="ECO:0000256" key="7">
    <source>
        <dbReference type="SAM" id="Phobius"/>
    </source>
</evidence>
<dbReference type="InterPro" id="IPR022249">
    <property type="entry name" value="DUF3772"/>
</dbReference>
<feature type="domain" description="Mechanosensitive ion channel MscS" evidence="8">
    <location>
        <begin position="644"/>
        <end position="710"/>
    </location>
</feature>
<keyword evidence="5 7" id="KW-1133">Transmembrane helix</keyword>
<comment type="similarity">
    <text evidence="2">Belongs to the MscS (TC 1.A.23) family.</text>
</comment>
<keyword evidence="6 7" id="KW-0472">Membrane</keyword>
<evidence type="ECO:0000256" key="3">
    <source>
        <dbReference type="ARBA" id="ARBA00022475"/>
    </source>
</evidence>
<feature type="transmembrane region" description="Helical" evidence="7">
    <location>
        <begin position="232"/>
        <end position="250"/>
    </location>
</feature>
<feature type="transmembrane region" description="Helical" evidence="7">
    <location>
        <begin position="307"/>
        <end position="331"/>
    </location>
</feature>
<feature type="transmembrane region" description="Helical" evidence="7">
    <location>
        <begin position="383"/>
        <end position="401"/>
    </location>
</feature>
<dbReference type="InterPro" id="IPR052702">
    <property type="entry name" value="MscS-like_channel"/>
</dbReference>
<dbReference type="SUPFAM" id="SSF82689">
    <property type="entry name" value="Mechanosensitive channel protein MscS (YggB), C-terminal domain"/>
    <property type="match status" value="1"/>
</dbReference>
<organism evidence="11 12">
    <name type="scientific">Rhodanobacter glycinis</name>
    <dbReference type="NCBI Taxonomy" id="582702"/>
    <lineage>
        <taxon>Bacteria</taxon>
        <taxon>Pseudomonadati</taxon>
        <taxon>Pseudomonadota</taxon>
        <taxon>Gammaproteobacteria</taxon>
        <taxon>Lysobacterales</taxon>
        <taxon>Rhodanobacteraceae</taxon>
        <taxon>Rhodanobacter</taxon>
    </lineage>
</organism>
<dbReference type="Pfam" id="PF12607">
    <property type="entry name" value="DUF3772"/>
    <property type="match status" value="1"/>
</dbReference>
<dbReference type="InterPro" id="IPR011014">
    <property type="entry name" value="MscS_channel_TM-2"/>
</dbReference>
<dbReference type="SUPFAM" id="SSF82861">
    <property type="entry name" value="Mechanosensitive channel protein MscS (YggB), transmembrane region"/>
    <property type="match status" value="1"/>
</dbReference>
<feature type="transmembrane region" description="Helical" evidence="7">
    <location>
        <begin position="271"/>
        <end position="295"/>
    </location>
</feature>
<dbReference type="PANTHER" id="PTHR30347">
    <property type="entry name" value="POTASSIUM CHANNEL RELATED"/>
    <property type="match status" value="1"/>
</dbReference>
<evidence type="ECO:0000259" key="8">
    <source>
        <dbReference type="Pfam" id="PF00924"/>
    </source>
</evidence>
<evidence type="ECO:0000313" key="11">
    <source>
        <dbReference type="EMBL" id="QEE25066.1"/>
    </source>
</evidence>
<protein>
    <submittedName>
        <fullName evidence="11">Mechanosensitive ion channel family protein</fullName>
    </submittedName>
</protein>
<dbReference type="InterPro" id="IPR023408">
    <property type="entry name" value="MscS_beta-dom_sf"/>
</dbReference>
<dbReference type="Gene3D" id="3.30.70.100">
    <property type="match status" value="1"/>
</dbReference>
<dbReference type="Gene3D" id="2.30.30.60">
    <property type="match status" value="1"/>
</dbReference>
<evidence type="ECO:0000256" key="4">
    <source>
        <dbReference type="ARBA" id="ARBA00022692"/>
    </source>
</evidence>
<reference evidence="11 12" key="1">
    <citation type="submission" date="2019-08" db="EMBL/GenBank/DDBJ databases">
        <title>Complete genome sequence of Rhodanobacter glycinis strain T01E-68 isolated from tomato root.</title>
        <authorList>
            <person name="Weon H.-Y."/>
            <person name="Lee S.A."/>
        </authorList>
    </citation>
    <scope>NUCLEOTIDE SEQUENCE [LARGE SCALE GENOMIC DNA]</scope>
    <source>
        <strain evidence="11 12">T01E-68</strain>
    </source>
</reference>
<keyword evidence="4 7" id="KW-0812">Transmembrane</keyword>
<evidence type="ECO:0000256" key="6">
    <source>
        <dbReference type="ARBA" id="ARBA00023136"/>
    </source>
</evidence>
<dbReference type="InterPro" id="IPR011066">
    <property type="entry name" value="MscS_channel_C_sf"/>
</dbReference>
<proteinExistence type="inferred from homology"/>
<feature type="transmembrane region" description="Helical" evidence="7">
    <location>
        <begin position="422"/>
        <end position="452"/>
    </location>
</feature>
<accession>A0A5B9E4I8</accession>
<evidence type="ECO:0000313" key="12">
    <source>
        <dbReference type="Proteomes" id="UP000321807"/>
    </source>
</evidence>
<dbReference type="InterPro" id="IPR006685">
    <property type="entry name" value="MscS_channel_2nd"/>
</dbReference>
<evidence type="ECO:0000259" key="10">
    <source>
        <dbReference type="Pfam" id="PF21082"/>
    </source>
</evidence>
<feature type="transmembrane region" description="Helical" evidence="7">
    <location>
        <begin position="598"/>
        <end position="619"/>
    </location>
</feature>
<dbReference type="InterPro" id="IPR049278">
    <property type="entry name" value="MS_channel_C"/>
</dbReference>
<dbReference type="PANTHER" id="PTHR30347:SF9">
    <property type="entry name" value="MINICONDUCTANCE MECHANOSENSITIVE CHANNEL MSCM"/>
    <property type="match status" value="1"/>
</dbReference>
<dbReference type="SUPFAM" id="SSF50182">
    <property type="entry name" value="Sm-like ribonucleoproteins"/>
    <property type="match status" value="1"/>
</dbReference>
<feature type="domain" description="DUF3772" evidence="9">
    <location>
        <begin position="154"/>
        <end position="214"/>
    </location>
</feature>